<keyword evidence="1" id="KW-0472">Membrane</keyword>
<evidence type="ECO:0000313" key="2">
    <source>
        <dbReference type="EMBL" id="OJZ80714.1"/>
    </source>
</evidence>
<dbReference type="EMBL" id="KV878253">
    <property type="protein sequence ID" value="OJZ80714.1"/>
    <property type="molecule type" value="Genomic_DNA"/>
</dbReference>
<keyword evidence="1" id="KW-1133">Transmembrane helix</keyword>
<name>A0A1M3T1S7_ASPLC</name>
<organism evidence="2 3">
    <name type="scientific">Aspergillus luchuensis (strain CBS 106.47)</name>
    <dbReference type="NCBI Taxonomy" id="1137211"/>
    <lineage>
        <taxon>Eukaryota</taxon>
        <taxon>Fungi</taxon>
        <taxon>Dikarya</taxon>
        <taxon>Ascomycota</taxon>
        <taxon>Pezizomycotina</taxon>
        <taxon>Eurotiomycetes</taxon>
        <taxon>Eurotiomycetidae</taxon>
        <taxon>Eurotiales</taxon>
        <taxon>Aspergillaceae</taxon>
        <taxon>Aspergillus</taxon>
        <taxon>Aspergillus subgen. Circumdati</taxon>
    </lineage>
</organism>
<dbReference type="Proteomes" id="UP000184063">
    <property type="component" value="Unassembled WGS sequence"/>
</dbReference>
<dbReference type="VEuPathDB" id="FungiDB:ASPFODRAFT_174157"/>
<keyword evidence="1" id="KW-0812">Transmembrane</keyword>
<gene>
    <name evidence="2" type="ORF">ASPFODRAFT_174157</name>
</gene>
<proteinExistence type="predicted"/>
<feature type="non-terminal residue" evidence="2">
    <location>
        <position position="1"/>
    </location>
</feature>
<evidence type="ECO:0000313" key="3">
    <source>
        <dbReference type="Proteomes" id="UP000184063"/>
    </source>
</evidence>
<accession>A0A1M3T1S7</accession>
<evidence type="ECO:0000256" key="1">
    <source>
        <dbReference type="SAM" id="Phobius"/>
    </source>
</evidence>
<protein>
    <submittedName>
        <fullName evidence="2">Uncharacterized protein</fullName>
    </submittedName>
</protein>
<sequence length="62" mass="7020">CLFSPLPLPPSYLCLTLVFLFAIPFLGYSTVSWILDLSLILQLLPFFSSLSSPIPCRFTPRR</sequence>
<dbReference type="AlphaFoldDB" id="A0A1M3T1S7"/>
<feature type="transmembrane region" description="Helical" evidence="1">
    <location>
        <begin position="12"/>
        <end position="31"/>
    </location>
</feature>
<reference evidence="3" key="1">
    <citation type="journal article" date="2017" name="Genome Biol.">
        <title>Comparative genomics reveals high biological diversity and specific adaptations in the industrially and medically important fungal genus Aspergillus.</title>
        <authorList>
            <person name="de Vries R.P."/>
            <person name="Riley R."/>
            <person name="Wiebenga A."/>
            <person name="Aguilar-Osorio G."/>
            <person name="Amillis S."/>
            <person name="Uchima C.A."/>
            <person name="Anderluh G."/>
            <person name="Asadollahi M."/>
            <person name="Askin M."/>
            <person name="Barry K."/>
            <person name="Battaglia E."/>
            <person name="Bayram O."/>
            <person name="Benocci T."/>
            <person name="Braus-Stromeyer S.A."/>
            <person name="Caldana C."/>
            <person name="Canovas D."/>
            <person name="Cerqueira G.C."/>
            <person name="Chen F."/>
            <person name="Chen W."/>
            <person name="Choi C."/>
            <person name="Clum A."/>
            <person name="Dos Santos R.A."/>
            <person name="Damasio A.R."/>
            <person name="Diallinas G."/>
            <person name="Emri T."/>
            <person name="Fekete E."/>
            <person name="Flipphi M."/>
            <person name="Freyberg S."/>
            <person name="Gallo A."/>
            <person name="Gournas C."/>
            <person name="Habgood R."/>
            <person name="Hainaut M."/>
            <person name="Harispe M.L."/>
            <person name="Henrissat B."/>
            <person name="Hilden K.S."/>
            <person name="Hope R."/>
            <person name="Hossain A."/>
            <person name="Karabika E."/>
            <person name="Karaffa L."/>
            <person name="Karanyi Z."/>
            <person name="Krasevec N."/>
            <person name="Kuo A."/>
            <person name="Kusch H."/>
            <person name="LaButti K."/>
            <person name="Lagendijk E.L."/>
            <person name="Lapidus A."/>
            <person name="Levasseur A."/>
            <person name="Lindquist E."/>
            <person name="Lipzen A."/>
            <person name="Logrieco A.F."/>
            <person name="MacCabe A."/>
            <person name="Maekelae M.R."/>
            <person name="Malavazi I."/>
            <person name="Melin P."/>
            <person name="Meyer V."/>
            <person name="Mielnichuk N."/>
            <person name="Miskei M."/>
            <person name="Molnar A.P."/>
            <person name="Mule G."/>
            <person name="Ngan C.Y."/>
            <person name="Orejas M."/>
            <person name="Orosz E."/>
            <person name="Ouedraogo J.P."/>
            <person name="Overkamp K.M."/>
            <person name="Park H.-S."/>
            <person name="Perrone G."/>
            <person name="Piumi F."/>
            <person name="Punt P.J."/>
            <person name="Ram A.F."/>
            <person name="Ramon A."/>
            <person name="Rauscher S."/>
            <person name="Record E."/>
            <person name="Riano-Pachon D.M."/>
            <person name="Robert V."/>
            <person name="Roehrig J."/>
            <person name="Ruller R."/>
            <person name="Salamov A."/>
            <person name="Salih N.S."/>
            <person name="Samson R.A."/>
            <person name="Sandor E."/>
            <person name="Sanguinetti M."/>
            <person name="Schuetze T."/>
            <person name="Sepcic K."/>
            <person name="Shelest E."/>
            <person name="Sherlock G."/>
            <person name="Sophianopoulou V."/>
            <person name="Squina F.M."/>
            <person name="Sun H."/>
            <person name="Susca A."/>
            <person name="Todd R.B."/>
            <person name="Tsang A."/>
            <person name="Unkles S.E."/>
            <person name="van de Wiele N."/>
            <person name="van Rossen-Uffink D."/>
            <person name="Oliveira J.V."/>
            <person name="Vesth T.C."/>
            <person name="Visser J."/>
            <person name="Yu J.-H."/>
            <person name="Zhou M."/>
            <person name="Andersen M.R."/>
            <person name="Archer D.B."/>
            <person name="Baker S.E."/>
            <person name="Benoit I."/>
            <person name="Brakhage A.A."/>
            <person name="Braus G.H."/>
            <person name="Fischer R."/>
            <person name="Frisvad J.C."/>
            <person name="Goldman G.H."/>
            <person name="Houbraken J."/>
            <person name="Oakley B."/>
            <person name="Pocsi I."/>
            <person name="Scazzocchio C."/>
            <person name="Seiboth B."/>
            <person name="vanKuyk P.A."/>
            <person name="Wortman J."/>
            <person name="Dyer P.S."/>
            <person name="Grigoriev I.V."/>
        </authorList>
    </citation>
    <scope>NUCLEOTIDE SEQUENCE [LARGE SCALE GENOMIC DNA]</scope>
    <source>
        <strain evidence="3">CBS 106.47</strain>
    </source>
</reference>